<evidence type="ECO:0000256" key="5">
    <source>
        <dbReference type="SAM" id="SignalP"/>
    </source>
</evidence>
<dbReference type="GO" id="GO:0062129">
    <property type="term" value="C:chitin-based extracellular matrix"/>
    <property type="evidence" value="ECO:0007669"/>
    <property type="project" value="TreeGrafter"/>
</dbReference>
<feature type="region of interest" description="Disordered" evidence="4">
    <location>
        <begin position="121"/>
        <end position="249"/>
    </location>
</feature>
<feature type="compositionally biased region" description="Polar residues" evidence="4">
    <location>
        <begin position="177"/>
        <end position="193"/>
    </location>
</feature>
<evidence type="ECO:0000256" key="3">
    <source>
        <dbReference type="PROSITE-ProRule" id="PRU00497"/>
    </source>
</evidence>
<dbReference type="AlphaFoldDB" id="A0A821N1G0"/>
<protein>
    <submittedName>
        <fullName evidence="6">Uncharacterized protein</fullName>
    </submittedName>
</protein>
<accession>A0A821N1G0</accession>
<dbReference type="InterPro" id="IPR050468">
    <property type="entry name" value="Cuticle_Struct_Prot"/>
</dbReference>
<dbReference type="GO" id="GO:0008010">
    <property type="term" value="F:structural constituent of chitin-based larval cuticle"/>
    <property type="evidence" value="ECO:0007669"/>
    <property type="project" value="TreeGrafter"/>
</dbReference>
<dbReference type="InterPro" id="IPR031311">
    <property type="entry name" value="CHIT_BIND_RR_consensus"/>
</dbReference>
<dbReference type="Pfam" id="PF00379">
    <property type="entry name" value="Chitin_bind_4"/>
    <property type="match status" value="1"/>
</dbReference>
<dbReference type="PANTHER" id="PTHR10380">
    <property type="entry name" value="CUTICLE PROTEIN"/>
    <property type="match status" value="1"/>
</dbReference>
<gene>
    <name evidence="6" type="ORF">PMACD_LOCUS2175</name>
</gene>
<evidence type="ECO:0000313" key="7">
    <source>
        <dbReference type="Proteomes" id="UP000663880"/>
    </source>
</evidence>
<dbReference type="InterPro" id="IPR000618">
    <property type="entry name" value="Insect_cuticle"/>
</dbReference>
<evidence type="ECO:0000256" key="4">
    <source>
        <dbReference type="SAM" id="MobiDB-lite"/>
    </source>
</evidence>
<dbReference type="PROSITE" id="PS51155">
    <property type="entry name" value="CHIT_BIND_RR_2"/>
    <property type="match status" value="1"/>
</dbReference>
<feature type="region of interest" description="Disordered" evidence="4">
    <location>
        <begin position="72"/>
        <end position="97"/>
    </location>
</feature>
<dbReference type="EMBL" id="CAJOBZ010000004">
    <property type="protein sequence ID" value="CAF4777941.1"/>
    <property type="molecule type" value="Genomic_DNA"/>
</dbReference>
<evidence type="ECO:0000256" key="1">
    <source>
        <dbReference type="ARBA" id="ARBA00022460"/>
    </source>
</evidence>
<keyword evidence="2 5" id="KW-0732">Signal</keyword>
<feature type="chain" id="PRO_5032397081" evidence="5">
    <location>
        <begin position="17"/>
        <end position="349"/>
    </location>
</feature>
<feature type="compositionally biased region" description="Polar residues" evidence="4">
    <location>
        <begin position="290"/>
        <end position="303"/>
    </location>
</feature>
<feature type="compositionally biased region" description="Polar residues" evidence="4">
    <location>
        <begin position="315"/>
        <end position="333"/>
    </location>
</feature>
<keyword evidence="1 3" id="KW-0193">Cuticle</keyword>
<name>A0A821N1G0_9NEOP</name>
<dbReference type="Proteomes" id="UP000663880">
    <property type="component" value="Unassembled WGS sequence"/>
</dbReference>
<comment type="caution">
    <text evidence="6">The sequence shown here is derived from an EMBL/GenBank/DDBJ whole genome shotgun (WGS) entry which is preliminary data.</text>
</comment>
<evidence type="ECO:0000313" key="6">
    <source>
        <dbReference type="EMBL" id="CAF4777941.1"/>
    </source>
</evidence>
<dbReference type="PANTHER" id="PTHR10380:SF173">
    <property type="entry name" value="CUTICULAR PROTEIN 47EF, ISOFORM C-RELATED"/>
    <property type="match status" value="1"/>
</dbReference>
<evidence type="ECO:0000256" key="2">
    <source>
        <dbReference type="ARBA" id="ARBA00022729"/>
    </source>
</evidence>
<sequence length="349" mass="35671">MFCQIVLFTLIAGVFAAPPVDVVPLESQQPTVIPIVSQSDELESNGTYHFSYETGNGIKRDEIAYEKVIPKARSANSNEGGEDDSESDEIHVQQGSYSYTGPDGIVYTVRYIADENGFQPIGDHLPRVPGNTQSSSAEKSGRALKIDSTVSASSPNQVQAVVPPPASPVESKPAESIQTAEPSVTADSNAKSSDSVESRVEEAPVAATVTTSAASESVTANAEPTSTESVSTSESVSDSSTTVKVESPVSTEAATAAEISTAVPEVVSTAVPEVVSTAVPEKVPAEGSGDVSSTTSATEQVSTLAAEPAAGEVSQVVSSEAQPSTTVSDQAANNADPATVEASSTTVSA</sequence>
<reference evidence="6" key="1">
    <citation type="submission" date="2021-02" db="EMBL/GenBank/DDBJ databases">
        <authorList>
            <person name="Steward A R."/>
        </authorList>
    </citation>
    <scope>NUCLEOTIDE SEQUENCE</scope>
</reference>
<feature type="signal peptide" evidence="5">
    <location>
        <begin position="1"/>
        <end position="16"/>
    </location>
</feature>
<organism evidence="6 7">
    <name type="scientific">Pieris macdunnoughi</name>
    <dbReference type="NCBI Taxonomy" id="345717"/>
    <lineage>
        <taxon>Eukaryota</taxon>
        <taxon>Metazoa</taxon>
        <taxon>Ecdysozoa</taxon>
        <taxon>Arthropoda</taxon>
        <taxon>Hexapoda</taxon>
        <taxon>Insecta</taxon>
        <taxon>Pterygota</taxon>
        <taxon>Neoptera</taxon>
        <taxon>Endopterygota</taxon>
        <taxon>Lepidoptera</taxon>
        <taxon>Glossata</taxon>
        <taxon>Ditrysia</taxon>
        <taxon>Papilionoidea</taxon>
        <taxon>Pieridae</taxon>
        <taxon>Pierinae</taxon>
        <taxon>Pieris</taxon>
    </lineage>
</organism>
<dbReference type="OrthoDB" id="8117702at2759"/>
<proteinExistence type="predicted"/>
<keyword evidence="7" id="KW-1185">Reference proteome</keyword>
<feature type="region of interest" description="Disordered" evidence="4">
    <location>
        <begin position="281"/>
        <end position="349"/>
    </location>
</feature>
<dbReference type="PROSITE" id="PS00233">
    <property type="entry name" value="CHIT_BIND_RR_1"/>
    <property type="match status" value="1"/>
</dbReference>
<feature type="compositionally biased region" description="Low complexity" evidence="4">
    <location>
        <begin position="203"/>
        <end position="249"/>
    </location>
</feature>